<dbReference type="GO" id="GO:0000462">
    <property type="term" value="P:maturation of SSU-rRNA from tricistronic rRNA transcript (SSU-rRNA, 5.8S rRNA, LSU-rRNA)"/>
    <property type="evidence" value="ECO:0007669"/>
    <property type="project" value="TreeGrafter"/>
</dbReference>
<gene>
    <name evidence="2" type="ORF">IWQ62_000140</name>
</gene>
<keyword evidence="3" id="KW-1185">Reference proteome</keyword>
<keyword evidence="1" id="KW-0175">Coiled coil</keyword>
<evidence type="ECO:0000313" key="2">
    <source>
        <dbReference type="EMBL" id="KAJ1970171.1"/>
    </source>
</evidence>
<dbReference type="OrthoDB" id="5556956at2759"/>
<dbReference type="GO" id="GO:0005730">
    <property type="term" value="C:nucleolus"/>
    <property type="evidence" value="ECO:0007669"/>
    <property type="project" value="TreeGrafter"/>
</dbReference>
<dbReference type="PANTHER" id="PTHR28096">
    <property type="entry name" value="PROTEIN FAF1"/>
    <property type="match status" value="1"/>
</dbReference>
<accession>A0A9W8E9J5</accession>
<protein>
    <submittedName>
        <fullName evidence="2">Uncharacterized protein</fullName>
    </submittedName>
</protein>
<comment type="caution">
    <text evidence="2">The sequence shown here is derived from an EMBL/GenBank/DDBJ whole genome shotgun (WGS) entry which is preliminary data.</text>
</comment>
<dbReference type="Proteomes" id="UP001150925">
    <property type="component" value="Unassembled WGS sequence"/>
</dbReference>
<reference evidence="2" key="1">
    <citation type="submission" date="2022-07" db="EMBL/GenBank/DDBJ databases">
        <title>Phylogenomic reconstructions and comparative analyses of Kickxellomycotina fungi.</title>
        <authorList>
            <person name="Reynolds N.K."/>
            <person name="Stajich J.E."/>
            <person name="Barry K."/>
            <person name="Grigoriev I.V."/>
            <person name="Crous P."/>
            <person name="Smith M.E."/>
        </authorList>
    </citation>
    <scope>NUCLEOTIDE SEQUENCE</scope>
    <source>
        <strain evidence="2">RSA 1196</strain>
    </source>
</reference>
<feature type="coiled-coil region" evidence="1">
    <location>
        <begin position="123"/>
        <end position="166"/>
    </location>
</feature>
<dbReference type="InterPro" id="IPR027973">
    <property type="entry name" value="FSAF1-like"/>
</dbReference>
<dbReference type="InterPro" id="IPR053030">
    <property type="entry name" value="Ribosomal_biogenesis_FAF1-like"/>
</dbReference>
<proteinExistence type="predicted"/>
<dbReference type="PANTHER" id="PTHR28096:SF1">
    <property type="entry name" value="PROTEIN FAF1"/>
    <property type="match status" value="1"/>
</dbReference>
<dbReference type="EMBL" id="JANBPY010000004">
    <property type="protein sequence ID" value="KAJ1970171.1"/>
    <property type="molecule type" value="Genomic_DNA"/>
</dbReference>
<organism evidence="2 3">
    <name type="scientific">Dispira parvispora</name>
    <dbReference type="NCBI Taxonomy" id="1520584"/>
    <lineage>
        <taxon>Eukaryota</taxon>
        <taxon>Fungi</taxon>
        <taxon>Fungi incertae sedis</taxon>
        <taxon>Zoopagomycota</taxon>
        <taxon>Kickxellomycotina</taxon>
        <taxon>Dimargaritomycetes</taxon>
        <taxon>Dimargaritales</taxon>
        <taxon>Dimargaritaceae</taxon>
        <taxon>Dispira</taxon>
    </lineage>
</organism>
<dbReference type="AlphaFoldDB" id="A0A9W8E9J5"/>
<sequence length="207" mass="23998">MEFRKRTEAPQPEVVHFDNSVVEQRKRNVGGSKHEWKKFMSSKIAKVNDESSQTFTPKEKKDEEVNDKLDVELQKLLNDSNILNRVVGESLVGKERHNFNVGKVVELGAKASKPARMPRVMRYMVEKNRKARAERELEDARNVGMLTEASRRMIEAKHKVVRKEKKEKRKDKGLRNNAGRFQDGKMIVYRRLLEANGAIGKKKSVRK</sequence>
<evidence type="ECO:0000256" key="1">
    <source>
        <dbReference type="SAM" id="Coils"/>
    </source>
</evidence>
<dbReference type="Pfam" id="PF15375">
    <property type="entry name" value="FSAF1"/>
    <property type="match status" value="1"/>
</dbReference>
<name>A0A9W8E9J5_9FUNG</name>
<evidence type="ECO:0000313" key="3">
    <source>
        <dbReference type="Proteomes" id="UP001150925"/>
    </source>
</evidence>